<protein>
    <recommendedName>
        <fullName evidence="3">Bacterial spore germination immunoglobulin-like domain-containing protein</fullName>
    </recommendedName>
</protein>
<dbReference type="Proteomes" id="UP001344906">
    <property type="component" value="Unassembled WGS sequence"/>
</dbReference>
<organism evidence="1 2">
    <name type="scientific">Dictyobacter halimunensis</name>
    <dbReference type="NCBI Taxonomy" id="3026934"/>
    <lineage>
        <taxon>Bacteria</taxon>
        <taxon>Bacillati</taxon>
        <taxon>Chloroflexota</taxon>
        <taxon>Ktedonobacteria</taxon>
        <taxon>Ktedonobacterales</taxon>
        <taxon>Dictyobacteraceae</taxon>
        <taxon>Dictyobacter</taxon>
    </lineage>
</organism>
<sequence>MLKKQHKPRPEIAYIARRRKWRPRLLIVVLALLVLLAAAHFIAVYHISQPSLASTQSCASLIHKTDYTQIVQVQPRTQRMAAVQFVNEVTGGQPSALIQVEDLSSQQKLDVYLYTCTRQQSKPVLNLIFKQQGLIKGMIDVTQAHTLSVGQIDTTLPPDSDALLLPLQQNVFQEYGWQNGSLHQLIFPGLYPVTSRSEAEALQDEANNGQSLPWTDPLATARQMAQDLFQWPSKAIQATLKDKGTNEAHVLLEKTDARIEVAVTLDRLVQDNNKGLWWVTNAQSPGITLDQTQFNNPQSSPLQIQGAIIPTHEKITATLFNHTLSTIPLQHNSDLQADSSGHFSGTLTYDNLFPDQPALLLITTYPKDEDARLFLTNLILN</sequence>
<reference evidence="1 2" key="1">
    <citation type="submission" date="2023-02" db="EMBL/GenBank/DDBJ databases">
        <title>Dictyobacter halimunensis sp. nov., a new member of the class Ktedonobacteria from forest soil in a geothermal area.</title>
        <authorList>
            <person name="Rachmania M.K."/>
            <person name="Ningsih F."/>
            <person name="Sakai Y."/>
            <person name="Yabe S."/>
            <person name="Yokota A."/>
            <person name="Sjamsuridzal W."/>
        </authorList>
    </citation>
    <scope>NUCLEOTIDE SEQUENCE [LARGE SCALE GENOMIC DNA]</scope>
    <source>
        <strain evidence="1 2">S3.2.2.5</strain>
    </source>
</reference>
<proteinExistence type="predicted"/>
<dbReference type="RefSeq" id="WP_338252256.1">
    <property type="nucleotide sequence ID" value="NZ_BSRI01000002.1"/>
</dbReference>
<accession>A0ABQ6FUL9</accession>
<evidence type="ECO:0008006" key="3">
    <source>
        <dbReference type="Google" id="ProtNLM"/>
    </source>
</evidence>
<name>A0ABQ6FUL9_9CHLR</name>
<dbReference type="EMBL" id="BSRI01000002">
    <property type="protein sequence ID" value="GLV56722.1"/>
    <property type="molecule type" value="Genomic_DNA"/>
</dbReference>
<comment type="caution">
    <text evidence="1">The sequence shown here is derived from an EMBL/GenBank/DDBJ whole genome shotgun (WGS) entry which is preliminary data.</text>
</comment>
<evidence type="ECO:0000313" key="1">
    <source>
        <dbReference type="EMBL" id="GLV56722.1"/>
    </source>
</evidence>
<evidence type="ECO:0000313" key="2">
    <source>
        <dbReference type="Proteomes" id="UP001344906"/>
    </source>
</evidence>
<keyword evidence="2" id="KW-1185">Reference proteome</keyword>
<gene>
    <name evidence="1" type="ORF">KDH_35610</name>
</gene>